<accession>A0A387B7M2</accession>
<dbReference type="InterPro" id="IPR042099">
    <property type="entry name" value="ANL_N_sf"/>
</dbReference>
<sequence>MTADAPAEEPRPELSVVVPCLNEEATVVALLERIDASLSDAGLSYEVVFVDDGSTDSTWERLTELAASSPEGRVTIERHAENQGIPNAWNTGVARACGSYVVLIDADLQNSPADIPRLYAALQESHADVVQGYRSHIERQDGFRLFSSKVLNWLLNVSFGDHAKDNKSGFVLAPRLVMLEILHHERRYHHFQTFIRVAARARGYTVTEIETLFFPRYAGTSFLAGSNMAKVTFQALLDIPVALREFGRGRGRPRDGSVVPTRQPLPKATHPYRGWRRVLFELFFATMPLHKWLIRRNARALYLQLKQTEYLPADQMRELQTEKLRRMLQHSARHVPYYRTLFASVGFDPSTLSSLDDLERVPLLGKPQLRRHLYFDLFADDHVKSRMHKISTSGSTGEPTTTYADRYQLEVRFATTLRALEWTGWRFGDRQARLWHQTLGMSRSQVIRERIDAMFMRRLFIPAFELNPANLQRMIDRIRRHRPVLVDGYAESLNFLASYVRAGNRPGFSPRSMMSSAQALPDNVRDDIEAGFGTRVYDKYGSREFSGIAYQCEASRDHHVMSESYILEILVEGRRALPGEVGEIVITDLNNFSTPLIRYRLGDLATAVDESEPCPCGRSMPRIGRIEGRTQAIVHCANGTWMPGTFFAHFFKDYEHLIRFFQIHQSTAGSFVLKVVRGDQWGESTFAEMLLRLRKYVGETEITVEYVDSIPLLRTGKRSPVVSSVGLDFQAVDQTALGAR</sequence>
<evidence type="ECO:0000313" key="2">
    <source>
        <dbReference type="EMBL" id="AYF98343.1"/>
    </source>
</evidence>
<dbReference type="KEGG" id="lyd:D7I47_08790"/>
<reference evidence="3" key="1">
    <citation type="submission" date="2018-09" db="EMBL/GenBank/DDBJ databases">
        <title>Genome sequencing of strain 2DFWR-13.</title>
        <authorList>
            <person name="Heo J."/>
            <person name="Kim S.-J."/>
            <person name="Kwon S.-W."/>
        </authorList>
    </citation>
    <scope>NUCLEOTIDE SEQUENCE [LARGE SCALE GENOMIC DNA]</scope>
    <source>
        <strain evidence="3">2DFWR-13</strain>
    </source>
</reference>
<protein>
    <submittedName>
        <fullName evidence="2">Glycosyltransferase</fullName>
    </submittedName>
</protein>
<organism evidence="2 3">
    <name type="scientific">Protaetiibacter intestinalis</name>
    <dbReference type="NCBI Taxonomy" id="2419774"/>
    <lineage>
        <taxon>Bacteria</taxon>
        <taxon>Bacillati</taxon>
        <taxon>Actinomycetota</taxon>
        <taxon>Actinomycetes</taxon>
        <taxon>Micrococcales</taxon>
        <taxon>Microbacteriaceae</taxon>
        <taxon>Protaetiibacter</taxon>
    </lineage>
</organism>
<dbReference type="Gene3D" id="3.40.50.12780">
    <property type="entry name" value="N-terminal domain of ligase-like"/>
    <property type="match status" value="1"/>
</dbReference>
<dbReference type="CDD" id="cd04179">
    <property type="entry name" value="DPM_DPG-synthase_like"/>
    <property type="match status" value="1"/>
</dbReference>
<dbReference type="PANTHER" id="PTHR36932:SF1">
    <property type="entry name" value="CAPSULAR POLYSACCHARIDE BIOSYNTHESIS PROTEIN"/>
    <property type="match status" value="1"/>
</dbReference>
<dbReference type="Pfam" id="PF00535">
    <property type="entry name" value="Glycos_transf_2"/>
    <property type="match status" value="1"/>
</dbReference>
<evidence type="ECO:0000259" key="1">
    <source>
        <dbReference type="Pfam" id="PF00535"/>
    </source>
</evidence>
<dbReference type="EMBL" id="CP032630">
    <property type="protein sequence ID" value="AYF98343.1"/>
    <property type="molecule type" value="Genomic_DNA"/>
</dbReference>
<keyword evidence="3" id="KW-1185">Reference proteome</keyword>
<dbReference type="InterPro" id="IPR001173">
    <property type="entry name" value="Glyco_trans_2-like"/>
</dbReference>
<keyword evidence="2" id="KW-0808">Transferase</keyword>
<dbReference type="InterPro" id="IPR029044">
    <property type="entry name" value="Nucleotide-diphossugar_trans"/>
</dbReference>
<dbReference type="SUPFAM" id="SSF53448">
    <property type="entry name" value="Nucleotide-diphospho-sugar transferases"/>
    <property type="match status" value="1"/>
</dbReference>
<name>A0A387B7M2_9MICO</name>
<dbReference type="SUPFAM" id="SSF56801">
    <property type="entry name" value="Acetyl-CoA synthetase-like"/>
    <property type="match status" value="1"/>
</dbReference>
<dbReference type="Proteomes" id="UP000278886">
    <property type="component" value="Chromosome"/>
</dbReference>
<proteinExistence type="predicted"/>
<evidence type="ECO:0000313" key="3">
    <source>
        <dbReference type="Proteomes" id="UP000278886"/>
    </source>
</evidence>
<gene>
    <name evidence="2" type="ORF">D7I47_08790</name>
</gene>
<dbReference type="PANTHER" id="PTHR36932">
    <property type="entry name" value="CAPSULAR POLYSACCHARIDE BIOSYNTHESIS PROTEIN"/>
    <property type="match status" value="1"/>
</dbReference>
<dbReference type="OrthoDB" id="580775at2"/>
<feature type="domain" description="Glycosyltransferase 2-like" evidence="1">
    <location>
        <begin position="15"/>
        <end position="166"/>
    </location>
</feature>
<dbReference type="AlphaFoldDB" id="A0A387B7M2"/>
<dbReference type="RefSeq" id="WP_120762690.1">
    <property type="nucleotide sequence ID" value="NZ_CP032630.1"/>
</dbReference>
<dbReference type="GO" id="GO:0016740">
    <property type="term" value="F:transferase activity"/>
    <property type="evidence" value="ECO:0007669"/>
    <property type="project" value="UniProtKB-KW"/>
</dbReference>
<dbReference type="InterPro" id="IPR053158">
    <property type="entry name" value="CapK_Type1_Caps_Biosynth"/>
</dbReference>
<dbReference type="Gene3D" id="3.90.550.10">
    <property type="entry name" value="Spore Coat Polysaccharide Biosynthesis Protein SpsA, Chain A"/>
    <property type="match status" value="1"/>
</dbReference>